<keyword evidence="3" id="KW-1185">Reference proteome</keyword>
<name>A0A543P1L4_9ACTN</name>
<gene>
    <name evidence="2" type="ORF">FHU33_4635</name>
</gene>
<dbReference type="Proteomes" id="UP000319865">
    <property type="component" value="Unassembled WGS sequence"/>
</dbReference>
<reference evidence="2 3" key="1">
    <citation type="submission" date="2019-06" db="EMBL/GenBank/DDBJ databases">
        <title>Sequencing the genomes of 1000 actinobacteria strains.</title>
        <authorList>
            <person name="Klenk H.-P."/>
        </authorList>
    </citation>
    <scope>NUCLEOTIDE SEQUENCE [LARGE SCALE GENOMIC DNA]</scope>
    <source>
        <strain evidence="2 3">DSM 46837</strain>
    </source>
</reference>
<proteinExistence type="predicted"/>
<dbReference type="EMBL" id="VFQE01000002">
    <property type="protein sequence ID" value="TQN37958.1"/>
    <property type="molecule type" value="Genomic_DNA"/>
</dbReference>
<dbReference type="AlphaFoldDB" id="A0A543P1L4"/>
<feature type="region of interest" description="Disordered" evidence="1">
    <location>
        <begin position="38"/>
        <end position="74"/>
    </location>
</feature>
<evidence type="ECO:0000313" key="2">
    <source>
        <dbReference type="EMBL" id="TQN37958.1"/>
    </source>
</evidence>
<sequence length="74" mass="7961">MYGARPDLALALGHGVFRSIDVDPADLLATRGAVVQDTVAAGRPQRPLPPRRDTTGWRPPTSRRTDLFANPPSA</sequence>
<evidence type="ECO:0000313" key="3">
    <source>
        <dbReference type="Proteomes" id="UP000319865"/>
    </source>
</evidence>
<comment type="caution">
    <text evidence="2">The sequence shown here is derived from an EMBL/GenBank/DDBJ whole genome shotgun (WGS) entry which is preliminary data.</text>
</comment>
<accession>A0A543P1L4</accession>
<protein>
    <submittedName>
        <fullName evidence="2">Uncharacterized protein</fullName>
    </submittedName>
</protein>
<organism evidence="2 3">
    <name type="scientific">Blastococcus colisei</name>
    <dbReference type="NCBI Taxonomy" id="1564162"/>
    <lineage>
        <taxon>Bacteria</taxon>
        <taxon>Bacillati</taxon>
        <taxon>Actinomycetota</taxon>
        <taxon>Actinomycetes</taxon>
        <taxon>Geodermatophilales</taxon>
        <taxon>Geodermatophilaceae</taxon>
        <taxon>Blastococcus</taxon>
    </lineage>
</organism>
<evidence type="ECO:0000256" key="1">
    <source>
        <dbReference type="SAM" id="MobiDB-lite"/>
    </source>
</evidence>